<feature type="transmembrane region" description="Helical" evidence="7">
    <location>
        <begin position="63"/>
        <end position="81"/>
    </location>
</feature>
<dbReference type="OrthoDB" id="9778331at2"/>
<protein>
    <recommendedName>
        <fullName evidence="12">DUF421 domain-containing protein</fullName>
    </recommendedName>
</protein>
<dbReference type="InterPro" id="IPR023090">
    <property type="entry name" value="UPF0702_alpha/beta_dom_sf"/>
</dbReference>
<comment type="caution">
    <text evidence="10">The sequence shown here is derived from an EMBL/GenBank/DDBJ whole genome shotgun (WGS) entry which is preliminary data.</text>
</comment>
<evidence type="ECO:0000313" key="10">
    <source>
        <dbReference type="EMBL" id="PLT27627.1"/>
    </source>
</evidence>
<feature type="domain" description="YetF C-terminal" evidence="8">
    <location>
        <begin position="82"/>
        <end position="212"/>
    </location>
</feature>
<dbReference type="Pfam" id="PF20730">
    <property type="entry name" value="YetF_N"/>
    <property type="match status" value="1"/>
</dbReference>
<evidence type="ECO:0000256" key="2">
    <source>
        <dbReference type="ARBA" id="ARBA00006448"/>
    </source>
</evidence>
<evidence type="ECO:0000259" key="9">
    <source>
        <dbReference type="Pfam" id="PF20730"/>
    </source>
</evidence>
<dbReference type="PANTHER" id="PTHR34582:SF7">
    <property type="entry name" value="UPF0702 TRANSMEMBRANE PROTEIN YDFS"/>
    <property type="match status" value="1"/>
</dbReference>
<dbReference type="EMBL" id="PGUY01000088">
    <property type="protein sequence ID" value="PLT27627.1"/>
    <property type="molecule type" value="Genomic_DNA"/>
</dbReference>
<dbReference type="GO" id="GO:0005886">
    <property type="term" value="C:plasma membrane"/>
    <property type="evidence" value="ECO:0007669"/>
    <property type="project" value="UniProtKB-SubCell"/>
</dbReference>
<evidence type="ECO:0000256" key="3">
    <source>
        <dbReference type="ARBA" id="ARBA00022475"/>
    </source>
</evidence>
<dbReference type="Pfam" id="PF04239">
    <property type="entry name" value="DUF421"/>
    <property type="match status" value="1"/>
</dbReference>
<dbReference type="AlphaFoldDB" id="A0A2N5LZS8"/>
<comment type="similarity">
    <text evidence="2">Belongs to the UPF0702 family.</text>
</comment>
<evidence type="ECO:0000256" key="6">
    <source>
        <dbReference type="ARBA" id="ARBA00023136"/>
    </source>
</evidence>
<evidence type="ECO:0000256" key="7">
    <source>
        <dbReference type="SAM" id="Phobius"/>
    </source>
</evidence>
<comment type="subcellular location">
    <subcellularLocation>
        <location evidence="1">Cell membrane</location>
        <topology evidence="1">Multi-pass membrane protein</topology>
    </subcellularLocation>
</comment>
<reference evidence="10 11" key="1">
    <citation type="submission" date="2017-11" db="EMBL/GenBank/DDBJ databases">
        <title>Comparitive Functional Genomics of Dry Heat Resistant strains isolated from the Viking Spacecraft.</title>
        <authorList>
            <person name="Seuylemezian A."/>
            <person name="Cooper K."/>
            <person name="Vaishampayan P."/>
        </authorList>
    </citation>
    <scope>NUCLEOTIDE SEQUENCE [LARGE SCALE GENOMIC DNA]</scope>
    <source>
        <strain evidence="10 11">V1-29</strain>
    </source>
</reference>
<evidence type="ECO:0000256" key="4">
    <source>
        <dbReference type="ARBA" id="ARBA00022692"/>
    </source>
</evidence>
<proteinExistence type="inferred from homology"/>
<evidence type="ECO:0000313" key="11">
    <source>
        <dbReference type="Proteomes" id="UP000234748"/>
    </source>
</evidence>
<keyword evidence="4 7" id="KW-0812">Transmembrane</keyword>
<keyword evidence="5 7" id="KW-1133">Transmembrane helix</keyword>
<dbReference type="InterPro" id="IPR007353">
    <property type="entry name" value="DUF421"/>
</dbReference>
<dbReference type="RefSeq" id="WP_101645708.1">
    <property type="nucleotide sequence ID" value="NZ_PGUY01000088.1"/>
</dbReference>
<sequence>MPEFIEVFLRTILAFSMLFLASRFLGKQTLTQMTYFDFIASITMGAIIANLSFNISVKTHHMVLSFCWFVLVIFLIATLSLKHRKARKFLAGDPTIVIQNGKVLEHNMKKMRYTLDYLNQQLRAKNVFNIHEVQFALLEINGTLTVQKKPQYRHVTFEDLFSTYSSEKSLPIELIMDGKIIDSNLAENNLKPAWLQTELQKRNLEQKDVFYAVLAANGQLFIDTYKDNIGIPLDKEPNQHLM</sequence>
<feature type="domain" description="YetF-like N-terminal transmembrane" evidence="9">
    <location>
        <begin position="5"/>
        <end position="77"/>
    </location>
</feature>
<keyword evidence="6 7" id="KW-0472">Membrane</keyword>
<dbReference type="InterPro" id="IPR048454">
    <property type="entry name" value="YetF_N"/>
</dbReference>
<gene>
    <name evidence="10" type="ORF">CUU66_22880</name>
</gene>
<evidence type="ECO:0000259" key="8">
    <source>
        <dbReference type="Pfam" id="PF04239"/>
    </source>
</evidence>
<organism evidence="10 11">
    <name type="scientific">Peribacillus deserti</name>
    <dbReference type="NCBI Taxonomy" id="673318"/>
    <lineage>
        <taxon>Bacteria</taxon>
        <taxon>Bacillati</taxon>
        <taxon>Bacillota</taxon>
        <taxon>Bacilli</taxon>
        <taxon>Bacillales</taxon>
        <taxon>Bacillaceae</taxon>
        <taxon>Peribacillus</taxon>
    </lineage>
</organism>
<accession>A0A2N5LZS8</accession>
<feature type="transmembrane region" description="Helical" evidence="7">
    <location>
        <begin position="7"/>
        <end position="26"/>
    </location>
</feature>
<dbReference type="Proteomes" id="UP000234748">
    <property type="component" value="Unassembled WGS sequence"/>
</dbReference>
<dbReference type="Gene3D" id="3.30.240.20">
    <property type="entry name" value="bsu07140 like domains"/>
    <property type="match status" value="2"/>
</dbReference>
<keyword evidence="3" id="KW-1003">Cell membrane</keyword>
<name>A0A2N5LZS8_9BACI</name>
<keyword evidence="11" id="KW-1185">Reference proteome</keyword>
<evidence type="ECO:0000256" key="5">
    <source>
        <dbReference type="ARBA" id="ARBA00022989"/>
    </source>
</evidence>
<evidence type="ECO:0000256" key="1">
    <source>
        <dbReference type="ARBA" id="ARBA00004651"/>
    </source>
</evidence>
<evidence type="ECO:0008006" key="12">
    <source>
        <dbReference type="Google" id="ProtNLM"/>
    </source>
</evidence>
<dbReference type="PANTHER" id="PTHR34582">
    <property type="entry name" value="UPF0702 TRANSMEMBRANE PROTEIN YCAP"/>
    <property type="match status" value="1"/>
</dbReference>
<feature type="transmembrane region" description="Helical" evidence="7">
    <location>
        <begin position="38"/>
        <end position="57"/>
    </location>
</feature>